<protein>
    <submittedName>
        <fullName evidence="1">N-acetyltransferase GCN5</fullName>
    </submittedName>
</protein>
<keyword evidence="1" id="KW-0808">Transferase</keyword>
<organism evidence="1 2">
    <name type="scientific">Sulfuricella denitrificans (strain DSM 22764 / NBRC 105220 / skB26)</name>
    <dbReference type="NCBI Taxonomy" id="1163617"/>
    <lineage>
        <taxon>Bacteria</taxon>
        <taxon>Pseudomonadati</taxon>
        <taxon>Pseudomonadota</taxon>
        <taxon>Betaproteobacteria</taxon>
        <taxon>Nitrosomonadales</taxon>
        <taxon>Sulfuricellaceae</taxon>
        <taxon>Sulfuricella</taxon>
    </lineage>
</organism>
<accession>S6B8K9</accession>
<dbReference type="RefSeq" id="WP_009207352.1">
    <property type="nucleotide sequence ID" value="NC_022357.1"/>
</dbReference>
<dbReference type="InterPro" id="IPR016181">
    <property type="entry name" value="Acyl_CoA_acyltransferase"/>
</dbReference>
<reference evidence="1 2" key="1">
    <citation type="journal article" date="2012" name="Appl. Environ. Microbiol.">
        <title>Draft genome sequence of a psychrotolerant sulfur-oxidizing bacterium, Sulfuricella denitrificans skB26, and proteomic insights into cold adaptation.</title>
        <authorList>
            <person name="Watanabe T."/>
            <person name="Kojima H."/>
            <person name="Fukui M."/>
        </authorList>
    </citation>
    <scope>NUCLEOTIDE SEQUENCE [LARGE SCALE GENOMIC DNA]</scope>
    <source>
        <strain evidence="2">skB26</strain>
    </source>
</reference>
<dbReference type="SUPFAM" id="SSF55729">
    <property type="entry name" value="Acyl-CoA N-acyltransferases (Nat)"/>
    <property type="match status" value="1"/>
</dbReference>
<dbReference type="Proteomes" id="UP000015559">
    <property type="component" value="Chromosome"/>
</dbReference>
<evidence type="ECO:0000313" key="1">
    <source>
        <dbReference type="EMBL" id="BAN36687.1"/>
    </source>
</evidence>
<dbReference type="AlphaFoldDB" id="S6B8K9"/>
<dbReference type="STRING" id="1163617.SCD_n02888"/>
<dbReference type="HOGENOM" id="CLU_1249394_0_0_4"/>
<dbReference type="EMBL" id="AP013066">
    <property type="protein sequence ID" value="BAN36687.1"/>
    <property type="molecule type" value="Genomic_DNA"/>
</dbReference>
<dbReference type="KEGG" id="sdr:SCD_n02888"/>
<proteinExistence type="predicted"/>
<evidence type="ECO:0000313" key="2">
    <source>
        <dbReference type="Proteomes" id="UP000015559"/>
    </source>
</evidence>
<name>S6B8K9_SULDS</name>
<dbReference type="GO" id="GO:0016740">
    <property type="term" value="F:transferase activity"/>
    <property type="evidence" value="ECO:0007669"/>
    <property type="project" value="UniProtKB-KW"/>
</dbReference>
<dbReference type="eggNOG" id="COG0456">
    <property type="taxonomic scope" value="Bacteria"/>
</dbReference>
<keyword evidence="2" id="KW-1185">Reference proteome</keyword>
<dbReference type="OrthoDB" id="9796919at2"/>
<dbReference type="Gene3D" id="3.40.630.30">
    <property type="match status" value="1"/>
</dbReference>
<sequence length="221" mass="25230">MSLIKPTPWDTVVFGVPTWELTEYSEKALQQATQEVGHYTIKVDPLVDKRLLHEHGFYYCDTLIEPHCSSTRLRAVQHPEAKIAKDIDVKQALVICHGAFSHGRFHRDFNLPMAAADLRYENWLKQLLEVQQVYGLYWQGELAGFIGHSGNNLVLHALAEKCRGKGRSKYWWSAVCGELLRAGHYEVKSSISVSNLAVLNLYASLGFIFRNPQDIYHRMTS</sequence>
<gene>
    <name evidence="1" type="ORF">SCD_n02888</name>
</gene>